<keyword evidence="10" id="KW-1185">Reference proteome</keyword>
<dbReference type="GO" id="GO:0000278">
    <property type="term" value="P:mitotic cell cycle"/>
    <property type="evidence" value="ECO:0007669"/>
    <property type="project" value="TreeGrafter"/>
</dbReference>
<evidence type="ECO:0000256" key="1">
    <source>
        <dbReference type="ARBA" id="ARBA00004245"/>
    </source>
</evidence>
<evidence type="ECO:0000256" key="5">
    <source>
        <dbReference type="ARBA" id="ARBA00023212"/>
    </source>
</evidence>
<dbReference type="InterPro" id="IPR042241">
    <property type="entry name" value="GCP_C_sf"/>
</dbReference>
<dbReference type="GO" id="GO:0000922">
    <property type="term" value="C:spindle pole"/>
    <property type="evidence" value="ECO:0007669"/>
    <property type="project" value="InterPro"/>
</dbReference>
<dbReference type="GO" id="GO:0051321">
    <property type="term" value="P:meiotic cell cycle"/>
    <property type="evidence" value="ECO:0007669"/>
    <property type="project" value="TreeGrafter"/>
</dbReference>
<dbReference type="InterPro" id="IPR040457">
    <property type="entry name" value="GCP_C"/>
</dbReference>
<dbReference type="InterPro" id="IPR041470">
    <property type="entry name" value="GCP_N"/>
</dbReference>
<dbReference type="GO" id="GO:0000930">
    <property type="term" value="C:gamma-tubulin complex"/>
    <property type="evidence" value="ECO:0007669"/>
    <property type="project" value="TreeGrafter"/>
</dbReference>
<dbReference type="Gene3D" id="1.20.120.1900">
    <property type="entry name" value="Gamma-tubulin complex, C-terminal domain"/>
    <property type="match status" value="1"/>
</dbReference>
<dbReference type="PANTHER" id="PTHR19302:SF70">
    <property type="entry name" value="GAMMA-TUBULIN COMPLEX COMPONENT 6"/>
    <property type="match status" value="1"/>
</dbReference>
<feature type="domain" description="Gamma tubulin complex component protein N-terminal" evidence="8">
    <location>
        <begin position="364"/>
        <end position="673"/>
    </location>
</feature>
<dbReference type="GO" id="GO:0051225">
    <property type="term" value="P:spindle assembly"/>
    <property type="evidence" value="ECO:0007669"/>
    <property type="project" value="TreeGrafter"/>
</dbReference>
<organism evidence="9 10">
    <name type="scientific">Hyaloperonospora brassicae</name>
    <name type="common">Brassica downy mildew</name>
    <name type="synonym">Peronospora brassicae</name>
    <dbReference type="NCBI Taxonomy" id="162125"/>
    <lineage>
        <taxon>Eukaryota</taxon>
        <taxon>Sar</taxon>
        <taxon>Stramenopiles</taxon>
        <taxon>Oomycota</taxon>
        <taxon>Peronosporomycetes</taxon>
        <taxon>Peronosporales</taxon>
        <taxon>Peronosporaceae</taxon>
        <taxon>Hyaloperonospora</taxon>
    </lineage>
</organism>
<dbReference type="GO" id="GO:0051011">
    <property type="term" value="F:microtubule minus-end binding"/>
    <property type="evidence" value="ECO:0007669"/>
    <property type="project" value="TreeGrafter"/>
</dbReference>
<dbReference type="GO" id="GO:0005874">
    <property type="term" value="C:microtubule"/>
    <property type="evidence" value="ECO:0007669"/>
    <property type="project" value="UniProtKB-KW"/>
</dbReference>
<evidence type="ECO:0008006" key="11">
    <source>
        <dbReference type="Google" id="ProtNLM"/>
    </source>
</evidence>
<comment type="subcellular location">
    <subcellularLocation>
        <location evidence="1">Cytoplasm</location>
        <location evidence="1">Cytoskeleton</location>
    </subcellularLocation>
</comment>
<dbReference type="GO" id="GO:0043015">
    <property type="term" value="F:gamma-tubulin binding"/>
    <property type="evidence" value="ECO:0007669"/>
    <property type="project" value="InterPro"/>
</dbReference>
<feature type="compositionally biased region" description="Low complexity" evidence="6">
    <location>
        <begin position="285"/>
        <end position="299"/>
    </location>
</feature>
<proteinExistence type="inferred from homology"/>
<keyword evidence="3" id="KW-0963">Cytoplasm</keyword>
<evidence type="ECO:0000259" key="8">
    <source>
        <dbReference type="Pfam" id="PF17681"/>
    </source>
</evidence>
<evidence type="ECO:0000256" key="3">
    <source>
        <dbReference type="ARBA" id="ARBA00022490"/>
    </source>
</evidence>
<gene>
    <name evidence="9" type="ORF">HBR001_LOCUS1650</name>
</gene>
<evidence type="ECO:0000256" key="4">
    <source>
        <dbReference type="ARBA" id="ARBA00022701"/>
    </source>
</evidence>
<evidence type="ECO:0000313" key="10">
    <source>
        <dbReference type="Proteomes" id="UP001162031"/>
    </source>
</evidence>
<comment type="caution">
    <text evidence="9">The sequence shown here is derived from an EMBL/GenBank/DDBJ whole genome shotgun (WGS) entry which is preliminary data.</text>
</comment>
<evidence type="ECO:0000259" key="7">
    <source>
        <dbReference type="Pfam" id="PF04130"/>
    </source>
</evidence>
<evidence type="ECO:0000256" key="2">
    <source>
        <dbReference type="ARBA" id="ARBA00010337"/>
    </source>
</evidence>
<comment type="similarity">
    <text evidence="2">Belongs to the TUBGCP family.</text>
</comment>
<keyword evidence="5" id="KW-0206">Cytoskeleton</keyword>
<evidence type="ECO:0000256" key="6">
    <source>
        <dbReference type="SAM" id="MobiDB-lite"/>
    </source>
</evidence>
<dbReference type="GO" id="GO:0031122">
    <property type="term" value="P:cytoplasmic microtubule organization"/>
    <property type="evidence" value="ECO:0007669"/>
    <property type="project" value="TreeGrafter"/>
</dbReference>
<dbReference type="EMBL" id="CANTFL010000165">
    <property type="protein sequence ID" value="CAI5716559.1"/>
    <property type="molecule type" value="Genomic_DNA"/>
</dbReference>
<dbReference type="Pfam" id="PF17681">
    <property type="entry name" value="GCP_N_terminal"/>
    <property type="match status" value="1"/>
</dbReference>
<dbReference type="Proteomes" id="UP001162031">
    <property type="component" value="Unassembled WGS sequence"/>
</dbReference>
<reference evidence="9" key="1">
    <citation type="submission" date="2022-12" db="EMBL/GenBank/DDBJ databases">
        <authorList>
            <person name="Webb A."/>
        </authorList>
    </citation>
    <scope>NUCLEOTIDE SEQUENCE</scope>
    <source>
        <strain evidence="9">Hp1</strain>
    </source>
</reference>
<name>A0AAV0T7R1_HYABA</name>
<protein>
    <recommendedName>
        <fullName evidence="11">Spindle pole body component</fullName>
    </recommendedName>
</protein>
<dbReference type="Pfam" id="PF04130">
    <property type="entry name" value="GCP_C_terminal"/>
    <property type="match status" value="1"/>
</dbReference>
<feature type="region of interest" description="Disordered" evidence="6">
    <location>
        <begin position="277"/>
        <end position="299"/>
    </location>
</feature>
<feature type="domain" description="Gamma tubulin complex component C-terminal" evidence="7">
    <location>
        <begin position="997"/>
        <end position="1301"/>
    </location>
</feature>
<dbReference type="GO" id="GO:0007020">
    <property type="term" value="P:microtubule nucleation"/>
    <property type="evidence" value="ECO:0007669"/>
    <property type="project" value="InterPro"/>
</dbReference>
<evidence type="ECO:0000313" key="9">
    <source>
        <dbReference type="EMBL" id="CAI5716559.1"/>
    </source>
</evidence>
<accession>A0AAV0T7R1</accession>
<keyword evidence="4" id="KW-0493">Microtubule</keyword>
<sequence length="1323" mass="145305">MGLLLPPPPPPETSVADLLKRLRVSIGRDAGSSCLRQLAPMYQRLLSPREDTSNSVQRELLDVRAKLLSCGPRAVVSSVVDRMDEVVERCWSIEEQQTEQRCSGEGAAPIGEVMRLLVALAGGDNGETFVLEDPMQVFYATGKKRIGDCIRMNDIKIVQCANALFSKAPASLDENALFSQSLFDDFGNGISSQHASLWCTDSGDLEDKGFSDMMPSQQPARFFGLPGTPPAQITFDCDLMQSRASACMKSEGRKDSLPPKNGVFFYDSTQEIHCGKTEKQADWGSATETSSWDSDSSLDTTEPWVARTYAWEDLGDRVGLPASYLRPPARNVTWSLRDLVIPNNFAGKNDAGETLLEIHEVDMIEDLLRALSGVDSTILRRHFESATFRLPEKHRLKLRNATVSSTLSLMEVFRKAGTTVMRLELLGIYYSQDPARGGKTLQAIGDALQLYLATHRALVEGIAHECLVSSEIVSVAKLLSKTSMMCRTLATIGHVFGCDDDVFWPLLQQGTFPRGVALLDHLHHHVSSLRVEDATGHIHNLVTWFLVKACSPLLAVLSDLISLGKVDQMTDPFDEFDVTTWSRLLLEKAAVQGGDGLFSDELTSEAVQTLPAFLKNIAPLVVHLSQVQALLRSVNAIASTHPLVNMQPLTFFFDSNKATEHAEKWQSAINEAVSFRKDDGTLHAVSTETRRTMSDVTRVAAEELLEQSIDIPEQRSSQLQQTSMSDEQMLEEKRHHFRSPHELNANDAKQVGSVDEAGASQAVHVHAACLDGDAGNRSAIDCTGAASARASAFSGDEDRMSFAAMGSTDGGVWRASVKPNMTLTSCSTNSAIGGAPRESVSVDDGTHCAAANDVKMVLSNLAVDEAEDSMAKDLLLEDTVGEGVQQQNAIGSRKNAMSRTSELDDKLLLDASEYVATFVANAARPSLPPVHPFFSAAIPRDDLEVLMRASTTQDTPEADFTSFSSIVSCCVETPVRLVAHKLEQVAVDWFRDSLQVLEHLRWLRKLMLMAEGLCMDIFARDFLLGLSPARRVDWGVEDRLSSALTLAMIEGCVPTDAMAQNFHYKSTPLLSQFLSSLTMTPAVASLVGEIELIYDVSWPLGLVITARSLSDYKQVHQFLLHLRLTSLELKEAWRILRSIRQQGQLPSALERLCSNAVYRMQAFLRAFHEAFATKAITVAWAELERLSQKATTLVDLRRCHEEYVSVARYCCFLDAPVVEIRSAISAALAAAWKLTAFLRGLERQTSGRVAVETPTRALCDALDTTLDALVGGLRSVSRHAEQNTREFSDCLLLRLDFNQYYSTDTPVINSSSSSAGQADAHRS</sequence>
<dbReference type="InterPro" id="IPR007259">
    <property type="entry name" value="GCP"/>
</dbReference>
<dbReference type="PANTHER" id="PTHR19302">
    <property type="entry name" value="GAMMA TUBULIN COMPLEX PROTEIN"/>
    <property type="match status" value="1"/>
</dbReference>